<dbReference type="GO" id="GO:0032259">
    <property type="term" value="P:methylation"/>
    <property type="evidence" value="ECO:0007669"/>
    <property type="project" value="UniProtKB-KW"/>
</dbReference>
<protein>
    <submittedName>
        <fullName evidence="2">SAM-dependent methyltransferase</fullName>
    </submittedName>
</protein>
<dbReference type="InterPro" id="IPR006764">
    <property type="entry name" value="SAM_dep_MeTrfase_SAV2177_type"/>
</dbReference>
<proteinExistence type="predicted"/>
<gene>
    <name evidence="2" type="ORF">GCM10009654_20970</name>
</gene>
<accession>A0ABN1UR48</accession>
<name>A0ABN1UR48_9ACTN</name>
<dbReference type="Gene3D" id="3.40.50.150">
    <property type="entry name" value="Vaccinia Virus protein VP39"/>
    <property type="match status" value="1"/>
</dbReference>
<feature type="region of interest" description="Disordered" evidence="1">
    <location>
        <begin position="180"/>
        <end position="205"/>
    </location>
</feature>
<dbReference type="EMBL" id="BAAAKV010000015">
    <property type="protein sequence ID" value="GAA1163967.1"/>
    <property type="molecule type" value="Genomic_DNA"/>
</dbReference>
<keyword evidence="2" id="KW-0489">Methyltransferase</keyword>
<dbReference type="Proteomes" id="UP001501371">
    <property type="component" value="Unassembled WGS sequence"/>
</dbReference>
<evidence type="ECO:0000313" key="2">
    <source>
        <dbReference type="EMBL" id="GAA1163967.1"/>
    </source>
</evidence>
<organism evidence="2 3">
    <name type="scientific">Streptomyces hebeiensis</name>
    <dbReference type="NCBI Taxonomy" id="229486"/>
    <lineage>
        <taxon>Bacteria</taxon>
        <taxon>Bacillati</taxon>
        <taxon>Actinomycetota</taxon>
        <taxon>Actinomycetes</taxon>
        <taxon>Kitasatosporales</taxon>
        <taxon>Streptomycetaceae</taxon>
        <taxon>Streptomyces</taxon>
    </lineage>
</organism>
<dbReference type="PIRSF" id="PIRSF017393">
    <property type="entry name" value="MTase_SAV2177"/>
    <property type="match status" value="1"/>
</dbReference>
<dbReference type="SUPFAM" id="SSF53335">
    <property type="entry name" value="S-adenosyl-L-methionine-dependent methyltransferases"/>
    <property type="match status" value="1"/>
</dbReference>
<evidence type="ECO:0000313" key="3">
    <source>
        <dbReference type="Proteomes" id="UP001501371"/>
    </source>
</evidence>
<comment type="caution">
    <text evidence="2">The sequence shown here is derived from an EMBL/GenBank/DDBJ whole genome shotgun (WGS) entry which is preliminary data.</text>
</comment>
<dbReference type="Pfam" id="PF04672">
    <property type="entry name" value="Methyltransf_19"/>
    <property type="match status" value="1"/>
</dbReference>
<keyword evidence="3" id="KW-1185">Reference proteome</keyword>
<keyword evidence="2" id="KW-0808">Transferase</keyword>
<reference evidence="2 3" key="1">
    <citation type="journal article" date="2019" name="Int. J. Syst. Evol. Microbiol.">
        <title>The Global Catalogue of Microorganisms (GCM) 10K type strain sequencing project: providing services to taxonomists for standard genome sequencing and annotation.</title>
        <authorList>
            <consortium name="The Broad Institute Genomics Platform"/>
            <consortium name="The Broad Institute Genome Sequencing Center for Infectious Disease"/>
            <person name="Wu L."/>
            <person name="Ma J."/>
        </authorList>
    </citation>
    <scope>NUCLEOTIDE SEQUENCE [LARGE SCALE GENOMIC DNA]</scope>
    <source>
        <strain evidence="2 3">JCM 12696</strain>
    </source>
</reference>
<evidence type="ECO:0000256" key="1">
    <source>
        <dbReference type="SAM" id="MobiDB-lite"/>
    </source>
</evidence>
<dbReference type="InterPro" id="IPR029063">
    <property type="entry name" value="SAM-dependent_MTases_sf"/>
</dbReference>
<dbReference type="GO" id="GO:0008168">
    <property type="term" value="F:methyltransferase activity"/>
    <property type="evidence" value="ECO:0007669"/>
    <property type="project" value="UniProtKB-KW"/>
</dbReference>
<dbReference type="RefSeq" id="WP_344273529.1">
    <property type="nucleotide sequence ID" value="NZ_BAAAKV010000015.1"/>
</dbReference>
<sequence length="260" mass="27956">MTVHEPMHDSTRDPAHDPAYDLAYDLARDPLDLVSRAFRDRAVRWLGAEGGVRQYLDIGTRVPTEPGLHRAVQEAGPGSRVLHTGGEPLALRYAEALLGGGSAAVTEYAQADARDPEAVVEAAGKVLDLGRPVALLLLARLHFISDEDGAYDLVRRLLEPLAPGSFLVLSHATGDFDRADRADRADTEPEGAPYGQAAHERWRPAPAARSREEFARFFKGLELVEPGITLAADWRPDPGGPVAAPGHDPVAGYVGVARTL</sequence>